<dbReference type="Proteomes" id="UP000636800">
    <property type="component" value="Chromosome 10"/>
</dbReference>
<dbReference type="SMART" id="SM00225">
    <property type="entry name" value="BTB"/>
    <property type="match status" value="1"/>
</dbReference>
<feature type="domain" description="BTB" evidence="2">
    <location>
        <begin position="209"/>
        <end position="268"/>
    </location>
</feature>
<dbReference type="PANTHER" id="PTHR46672">
    <property type="entry name" value="OS08G0495500 PROTEIN-RELATED"/>
    <property type="match status" value="1"/>
</dbReference>
<dbReference type="CDD" id="cd14733">
    <property type="entry name" value="BACK"/>
    <property type="match status" value="1"/>
</dbReference>
<evidence type="ECO:0000313" key="4">
    <source>
        <dbReference type="Proteomes" id="UP000636800"/>
    </source>
</evidence>
<keyword evidence="4" id="KW-1185">Reference proteome</keyword>
<dbReference type="PROSITE" id="PS50097">
    <property type="entry name" value="BTB"/>
    <property type="match status" value="1"/>
</dbReference>
<evidence type="ECO:0000259" key="2">
    <source>
        <dbReference type="PROSITE" id="PS50097"/>
    </source>
</evidence>
<sequence length="374" mass="41887">MGKVFKGGSAVKAKLGKYGEGLGFLDCFNEVTAAIAAAASSSTTGMSDWAYRVETTPGSPNGESKPSRLAPIAKISMLFRLSDKHRHLTVEKNKQLFVKLYPEPSTLTKEQPPIATFIIKIVSSAPNRKTLIHPGVCEKLLKNNDDFVWAIETTFIGKFIIEVEFLDLKIVPQSGEEPSSIWTGQHIEKHSLSIALNSLSRMLTDGIHSDITINASNGSIAAHRAVLATRSPVFRSMFSHDLREKELSTVNISDMSFEACRAFLNFVYGNFVVDEFLTHRLDLLRAADKYDVADLKEACHESLLEDITAKNVLERLQTAHLYRLQRLKSACLRYLVNFGKIYDVRDDFNVFLQDADRELITEIFHEVLAAWKGF</sequence>
<name>A0A835Q9B1_VANPL</name>
<protein>
    <recommendedName>
        <fullName evidence="2">BTB domain-containing protein</fullName>
    </recommendedName>
</protein>
<reference evidence="3 4" key="1">
    <citation type="journal article" date="2020" name="Nat. Food">
        <title>A phased Vanilla planifolia genome enables genetic improvement of flavour and production.</title>
        <authorList>
            <person name="Hasing T."/>
            <person name="Tang H."/>
            <person name="Brym M."/>
            <person name="Khazi F."/>
            <person name="Huang T."/>
            <person name="Chambers A.H."/>
        </authorList>
    </citation>
    <scope>NUCLEOTIDE SEQUENCE [LARGE SCALE GENOMIC DNA]</scope>
    <source>
        <tissue evidence="3">Leaf</tissue>
    </source>
</reference>
<comment type="caution">
    <text evidence="3">The sequence shown here is derived from an EMBL/GenBank/DDBJ whole genome shotgun (WGS) entry which is preliminary data.</text>
</comment>
<dbReference type="EMBL" id="JADCNL010000010">
    <property type="protein sequence ID" value="KAG0463632.1"/>
    <property type="molecule type" value="Genomic_DNA"/>
</dbReference>
<proteinExistence type="predicted"/>
<dbReference type="AlphaFoldDB" id="A0A835Q9B1"/>
<dbReference type="Pfam" id="PF00651">
    <property type="entry name" value="BTB"/>
    <property type="match status" value="1"/>
</dbReference>
<dbReference type="CDD" id="cd18186">
    <property type="entry name" value="BTB_POZ_ZBTB_KLHL-like"/>
    <property type="match status" value="1"/>
</dbReference>
<dbReference type="SUPFAM" id="SSF54695">
    <property type="entry name" value="POZ domain"/>
    <property type="match status" value="1"/>
</dbReference>
<evidence type="ECO:0000313" key="3">
    <source>
        <dbReference type="EMBL" id="KAG0463632.1"/>
    </source>
</evidence>
<dbReference type="InterPro" id="IPR044714">
    <property type="entry name" value="AtSIBP1-like"/>
</dbReference>
<comment type="pathway">
    <text evidence="1">Protein modification; protein ubiquitination.</text>
</comment>
<dbReference type="InterPro" id="IPR011333">
    <property type="entry name" value="SKP1/BTB/POZ_sf"/>
</dbReference>
<evidence type="ECO:0000256" key="1">
    <source>
        <dbReference type="ARBA" id="ARBA00004906"/>
    </source>
</evidence>
<gene>
    <name evidence="3" type="ORF">HPP92_019701</name>
</gene>
<dbReference type="Gene3D" id="3.30.710.10">
    <property type="entry name" value="Potassium Channel Kv1.1, Chain A"/>
    <property type="match status" value="1"/>
</dbReference>
<dbReference type="InterPro" id="IPR000210">
    <property type="entry name" value="BTB/POZ_dom"/>
</dbReference>
<accession>A0A835Q9B1</accession>
<dbReference type="PANTHER" id="PTHR46672:SF4">
    <property type="entry name" value="OS08G0495500 PROTEIN"/>
    <property type="match status" value="1"/>
</dbReference>
<organism evidence="3 4">
    <name type="scientific">Vanilla planifolia</name>
    <name type="common">Vanilla</name>
    <dbReference type="NCBI Taxonomy" id="51239"/>
    <lineage>
        <taxon>Eukaryota</taxon>
        <taxon>Viridiplantae</taxon>
        <taxon>Streptophyta</taxon>
        <taxon>Embryophyta</taxon>
        <taxon>Tracheophyta</taxon>
        <taxon>Spermatophyta</taxon>
        <taxon>Magnoliopsida</taxon>
        <taxon>Liliopsida</taxon>
        <taxon>Asparagales</taxon>
        <taxon>Orchidaceae</taxon>
        <taxon>Vanilloideae</taxon>
        <taxon>Vanilleae</taxon>
        <taxon>Vanilla</taxon>
    </lineage>
</organism>
<dbReference type="OrthoDB" id="2276068at2759"/>